<dbReference type="KEGG" id="gax:Pan161_59980"/>
<dbReference type="AlphaFoldDB" id="A0A517VMR1"/>
<sequence length="84" mass="9998">MNDVAQCYQHVLRFNLKSRASLAVSQITIHAGPEQLRAEWFRGLCDAWLCFGFQVESVEHRRDYETEFKVRNTHELFPPEWDRS</sequence>
<dbReference type="EMBL" id="CP036343">
    <property type="protein sequence ID" value="QDT94303.1"/>
    <property type="molecule type" value="Genomic_DNA"/>
</dbReference>
<proteinExistence type="predicted"/>
<accession>A0A517VMR1</accession>
<organism evidence="1 2">
    <name type="scientific">Gimesia algae</name>
    <dbReference type="NCBI Taxonomy" id="2527971"/>
    <lineage>
        <taxon>Bacteria</taxon>
        <taxon>Pseudomonadati</taxon>
        <taxon>Planctomycetota</taxon>
        <taxon>Planctomycetia</taxon>
        <taxon>Planctomycetales</taxon>
        <taxon>Planctomycetaceae</taxon>
        <taxon>Gimesia</taxon>
    </lineage>
</organism>
<protein>
    <submittedName>
        <fullName evidence="1">Uncharacterized protein</fullName>
    </submittedName>
</protein>
<keyword evidence="2" id="KW-1185">Reference proteome</keyword>
<reference evidence="1 2" key="1">
    <citation type="submission" date="2019-02" db="EMBL/GenBank/DDBJ databases">
        <title>Deep-cultivation of Planctomycetes and their phenomic and genomic characterization uncovers novel biology.</title>
        <authorList>
            <person name="Wiegand S."/>
            <person name="Jogler M."/>
            <person name="Boedeker C."/>
            <person name="Pinto D."/>
            <person name="Vollmers J."/>
            <person name="Rivas-Marin E."/>
            <person name="Kohn T."/>
            <person name="Peeters S.H."/>
            <person name="Heuer A."/>
            <person name="Rast P."/>
            <person name="Oberbeckmann S."/>
            <person name="Bunk B."/>
            <person name="Jeske O."/>
            <person name="Meyerdierks A."/>
            <person name="Storesund J.E."/>
            <person name="Kallscheuer N."/>
            <person name="Luecker S."/>
            <person name="Lage O.M."/>
            <person name="Pohl T."/>
            <person name="Merkel B.J."/>
            <person name="Hornburger P."/>
            <person name="Mueller R.-W."/>
            <person name="Bruemmer F."/>
            <person name="Labrenz M."/>
            <person name="Spormann A.M."/>
            <person name="Op den Camp H."/>
            <person name="Overmann J."/>
            <person name="Amann R."/>
            <person name="Jetten M.S.M."/>
            <person name="Mascher T."/>
            <person name="Medema M.H."/>
            <person name="Devos D.P."/>
            <person name="Kaster A.-K."/>
            <person name="Ovreas L."/>
            <person name="Rohde M."/>
            <person name="Galperin M.Y."/>
            <person name="Jogler C."/>
        </authorList>
    </citation>
    <scope>NUCLEOTIDE SEQUENCE [LARGE SCALE GENOMIC DNA]</scope>
    <source>
        <strain evidence="1 2">Pan161</strain>
    </source>
</reference>
<evidence type="ECO:0000313" key="1">
    <source>
        <dbReference type="EMBL" id="QDT94303.1"/>
    </source>
</evidence>
<name>A0A517VMR1_9PLAN</name>
<gene>
    <name evidence="1" type="ORF">Pan161_59980</name>
</gene>
<evidence type="ECO:0000313" key="2">
    <source>
        <dbReference type="Proteomes" id="UP000316855"/>
    </source>
</evidence>
<dbReference type="Proteomes" id="UP000316855">
    <property type="component" value="Chromosome"/>
</dbReference>